<feature type="region of interest" description="Disordered" evidence="1">
    <location>
        <begin position="3768"/>
        <end position="3801"/>
    </location>
</feature>
<comment type="caution">
    <text evidence="2">The sequence shown here is derived from an EMBL/GenBank/DDBJ whole genome shotgun (WGS) entry which is preliminary data.</text>
</comment>
<reference evidence="2 3" key="1">
    <citation type="submission" date="2017-09" db="EMBL/GenBank/DDBJ databases">
        <title>Genome sequencing of Besnoitia besnoiti strain Bb-Ger1.</title>
        <authorList>
            <person name="Schares G."/>
            <person name="Venepally P."/>
            <person name="Lorenzi H.A."/>
        </authorList>
    </citation>
    <scope>NUCLEOTIDE SEQUENCE [LARGE SCALE GENOMIC DNA]</scope>
    <source>
        <strain evidence="2 3">Bb-Ger1</strain>
    </source>
</reference>
<feature type="compositionally biased region" description="Basic and acidic residues" evidence="1">
    <location>
        <begin position="3563"/>
        <end position="3580"/>
    </location>
</feature>
<feature type="compositionally biased region" description="Polar residues" evidence="1">
    <location>
        <begin position="2245"/>
        <end position="2255"/>
    </location>
</feature>
<feature type="compositionally biased region" description="Basic and acidic residues" evidence="1">
    <location>
        <begin position="1168"/>
        <end position="1179"/>
    </location>
</feature>
<evidence type="ECO:0000256" key="1">
    <source>
        <dbReference type="SAM" id="MobiDB-lite"/>
    </source>
</evidence>
<feature type="region of interest" description="Disordered" evidence="1">
    <location>
        <begin position="485"/>
        <end position="505"/>
    </location>
</feature>
<feature type="compositionally biased region" description="Low complexity" evidence="1">
    <location>
        <begin position="1011"/>
        <end position="1022"/>
    </location>
</feature>
<feature type="compositionally biased region" description="Polar residues" evidence="1">
    <location>
        <begin position="2512"/>
        <end position="2529"/>
    </location>
</feature>
<proteinExistence type="predicted"/>
<feature type="compositionally biased region" description="Polar residues" evidence="1">
    <location>
        <begin position="2638"/>
        <end position="2647"/>
    </location>
</feature>
<feature type="compositionally biased region" description="Basic and acidic residues" evidence="1">
    <location>
        <begin position="527"/>
        <end position="580"/>
    </location>
</feature>
<feature type="compositionally biased region" description="Basic and acidic residues" evidence="1">
    <location>
        <begin position="1591"/>
        <end position="1604"/>
    </location>
</feature>
<feature type="region of interest" description="Disordered" evidence="1">
    <location>
        <begin position="123"/>
        <end position="174"/>
    </location>
</feature>
<dbReference type="Proteomes" id="UP000224006">
    <property type="component" value="Chromosome VII"/>
</dbReference>
<feature type="compositionally biased region" description="Polar residues" evidence="1">
    <location>
        <begin position="3879"/>
        <end position="3892"/>
    </location>
</feature>
<gene>
    <name evidence="2" type="ORF">BESB_076030</name>
</gene>
<feature type="region of interest" description="Disordered" evidence="1">
    <location>
        <begin position="1113"/>
        <end position="1179"/>
    </location>
</feature>
<dbReference type="KEGG" id="bbes:BESB_076030"/>
<feature type="compositionally biased region" description="Low complexity" evidence="1">
    <location>
        <begin position="870"/>
        <end position="890"/>
    </location>
</feature>
<feature type="region of interest" description="Disordered" evidence="1">
    <location>
        <begin position="2209"/>
        <end position="2232"/>
    </location>
</feature>
<organism evidence="2 3">
    <name type="scientific">Besnoitia besnoiti</name>
    <name type="common">Apicomplexan protozoan</name>
    <dbReference type="NCBI Taxonomy" id="94643"/>
    <lineage>
        <taxon>Eukaryota</taxon>
        <taxon>Sar</taxon>
        <taxon>Alveolata</taxon>
        <taxon>Apicomplexa</taxon>
        <taxon>Conoidasida</taxon>
        <taxon>Coccidia</taxon>
        <taxon>Eucoccidiorida</taxon>
        <taxon>Eimeriorina</taxon>
        <taxon>Sarcocystidae</taxon>
        <taxon>Besnoitia</taxon>
    </lineage>
</organism>
<feature type="compositionally biased region" description="Low complexity" evidence="1">
    <location>
        <begin position="214"/>
        <end position="226"/>
    </location>
</feature>
<feature type="compositionally biased region" description="Polar residues" evidence="1">
    <location>
        <begin position="487"/>
        <end position="499"/>
    </location>
</feature>
<feature type="compositionally biased region" description="Low complexity" evidence="1">
    <location>
        <begin position="2882"/>
        <end position="2893"/>
    </location>
</feature>
<feature type="region of interest" description="Disordered" evidence="1">
    <location>
        <begin position="206"/>
        <end position="228"/>
    </location>
</feature>
<feature type="region of interest" description="Disordered" evidence="1">
    <location>
        <begin position="2341"/>
        <end position="2409"/>
    </location>
</feature>
<dbReference type="OrthoDB" id="331813at2759"/>
<dbReference type="EMBL" id="NWUJ01000008">
    <property type="protein sequence ID" value="PFH33386.1"/>
    <property type="molecule type" value="Genomic_DNA"/>
</dbReference>
<feature type="region of interest" description="Disordered" evidence="1">
    <location>
        <begin position="2599"/>
        <end position="2681"/>
    </location>
</feature>
<evidence type="ECO:0000313" key="3">
    <source>
        <dbReference type="Proteomes" id="UP000224006"/>
    </source>
</evidence>
<feature type="compositionally biased region" description="Basic and acidic residues" evidence="1">
    <location>
        <begin position="2530"/>
        <end position="2545"/>
    </location>
</feature>
<accession>A0A2A9MBU7</accession>
<feature type="compositionally biased region" description="Polar residues" evidence="1">
    <location>
        <begin position="3404"/>
        <end position="3413"/>
    </location>
</feature>
<feature type="compositionally biased region" description="Basic and acidic residues" evidence="1">
    <location>
        <begin position="1516"/>
        <end position="1530"/>
    </location>
</feature>
<feature type="region of interest" description="Disordered" evidence="1">
    <location>
        <begin position="3861"/>
        <end position="3892"/>
    </location>
</feature>
<keyword evidence="3" id="KW-1185">Reference proteome</keyword>
<feature type="compositionally biased region" description="Basic and acidic residues" evidence="1">
    <location>
        <begin position="2672"/>
        <end position="2681"/>
    </location>
</feature>
<dbReference type="PANTHER" id="PTHR38566">
    <property type="entry name" value="RNA_LIG_T4_1 DOMAIN-CONTAINING PROTEIN"/>
    <property type="match status" value="1"/>
</dbReference>
<feature type="compositionally biased region" description="Basic residues" evidence="1">
    <location>
        <begin position="318"/>
        <end position="327"/>
    </location>
</feature>
<feature type="region of interest" description="Disordered" evidence="1">
    <location>
        <begin position="2245"/>
        <end position="2277"/>
    </location>
</feature>
<feature type="region of interest" description="Disordered" evidence="1">
    <location>
        <begin position="3493"/>
        <end position="3620"/>
    </location>
</feature>
<feature type="compositionally biased region" description="Basic and acidic residues" evidence="1">
    <location>
        <begin position="2897"/>
        <end position="2910"/>
    </location>
</feature>
<feature type="region of interest" description="Disordered" evidence="1">
    <location>
        <begin position="870"/>
        <end position="900"/>
    </location>
</feature>
<name>A0A2A9MBU7_BESBE</name>
<feature type="region of interest" description="Disordered" evidence="1">
    <location>
        <begin position="1568"/>
        <end position="1624"/>
    </location>
</feature>
<feature type="compositionally biased region" description="Basic and acidic residues" evidence="1">
    <location>
        <begin position="1141"/>
        <end position="1157"/>
    </location>
</feature>
<dbReference type="PANTHER" id="PTHR38566:SF1">
    <property type="entry name" value="CHROMOSOME UNDETERMINED SCAFFOLD_18, WHOLE GENOME SHOTGUN SEQUENCE"/>
    <property type="match status" value="1"/>
</dbReference>
<feature type="region of interest" description="Disordered" evidence="1">
    <location>
        <begin position="21"/>
        <end position="69"/>
    </location>
</feature>
<feature type="compositionally biased region" description="Basic and acidic residues" evidence="1">
    <location>
        <begin position="592"/>
        <end position="605"/>
    </location>
</feature>
<feature type="compositionally biased region" description="Basic and acidic residues" evidence="1">
    <location>
        <begin position="992"/>
        <end position="1004"/>
    </location>
</feature>
<feature type="compositionally biased region" description="Basic and acidic residues" evidence="1">
    <location>
        <begin position="3594"/>
        <end position="3604"/>
    </location>
</feature>
<feature type="compositionally biased region" description="Polar residues" evidence="1">
    <location>
        <begin position="2348"/>
        <end position="2363"/>
    </location>
</feature>
<feature type="compositionally biased region" description="Basic and acidic residues" evidence="1">
    <location>
        <begin position="1568"/>
        <end position="1584"/>
    </location>
</feature>
<dbReference type="GeneID" id="40312529"/>
<feature type="compositionally biased region" description="Basic and acidic residues" evidence="1">
    <location>
        <begin position="2256"/>
        <end position="2277"/>
    </location>
</feature>
<feature type="region of interest" description="Disordered" evidence="1">
    <location>
        <begin position="2440"/>
        <end position="2480"/>
    </location>
</feature>
<feature type="region of interest" description="Disordered" evidence="1">
    <location>
        <begin position="527"/>
        <end position="611"/>
    </location>
</feature>
<sequence length="4088" mass="434300">MPVERGGSQAAAEEEFVANVAEDADAAQKVETPGGEANEESAEARGVGARGDSVSFSSSSVWKSSRGASPSLELRLGATAPLLRPRALSLPVRGLSEDFLQALEQLTDVPCFFSSGLVAASPESASDEAEQQRDSDLQGAGLATGAPAVLEAGGRRRERPGWAGRDVQPLPAARGHVRNPGRLFCCEGEPEKGLERDCSHAPRCAAGQSHVEPARGASGPAGGSARESWAAEGTLATFDFVAFCPLPSPACLGRRMWQSLQLLRGSCSEVQASAQASPSPAEGRLPPSVAASPAPPSQETATGSGDPAAPSSAPVSKRQARRERKRKATEEATPQRAFAGASSSQCVQMEHARLPAEMAGTQEPSNRTAKHQFALFRVEQRLNDARLFSARGRPERVRPHSLRVRTGFSCVAPSRREREEEDAARPAALRDRITVRLVDISLKQRLKEEEIYAAQPPLQLLLRRGFSLLEVVQYTARVSGRCERVPQSRSQELACSSEATRAPLHTDAETVAEDGAEGADALGDACEEKKKQRRETGVEKNDENPERHKEKRGGAADRKRRRASDGECVRGSEECQRHVTEATAEEEDVDDERSSGRAEAGEKEVPTPALADGTLRPAACASFAQPSPDISGAACDSPPASAFPGCPRPPSPSSCLPSSLSSACVPSMRKETDQLLVRMGLPKFFDLHLPLLSAFLICMHRQQSRGRVSSSAACEEAKQEAERVCPRVQVATQETERHPSGKPHDTKKELMGEMSRVARVDSRWHGVDRVNESLRRSRLVLAQTPRDPLALASSLRQAQREAEENLHRCKNRNPLCSQKPKAALGAASLAAAAASDPAADCSLSISASSPFASSLSREYLAGSPALATASSLDSSPSGASSSSIPPSSSSHACGGGFSREGAFSSETAQQPLESLFSQLPSYFSVEALQPSLLAAGQNSFRVMRQLAGRLHTALSLAEDARLLFESTEPRRDQGGALGETGQQPVEAASLDTAERQTRKGEGKCLRRARRSPCSSRSLSPPSLASSRAAAALPASLGASLSPFSVEVAVVEKVNGENAQVSFSPTLDAWCICSKNVSMVVPSRALICERGATREKNASGKEDSLCELRGLQSAREQGEETEAPQGLDATASAKGSLVHSGQRGDRDENAGGEAEMRQAHSPTAGALAEKVEGEVGESNKDIFDRKEPRYQYAIKVARAWRRLLAGRSSEQVTALQDFLSSHTIVGELVGCPDKQHFLAYSEASCRERAWLAGVAEEPVSSLPSGATTSGVCPWAPSSSPHLVFYAVVPHDGLQVCLPPSAALALLRETFRLPTARLFSAFAASSLVELLCGLQRLEERVFSSDVEQDGVGEGVVLYFTAPYPLAVSSLPASLSSPAASPAASPFPPAPSGAAPRPFAPPSALRVFPLVLGLTKVKSLGYVLRRRIREKLRHAIASSSLLALSPHLALESLSPRQELPPLTLSSLPGAPRASLQQAQALGDLATLSCRRKRKLRQLLAGRGRSAPGAAKRASLNTCMKDRPSPSSVLKEETPLESAGGEDEGRAAPGAEVDRALAGILRRFSAELRERQTRRKDACDACQGHEGDSTGSRNHPAEKRRETERKEALLPGDGQGGGKRVSDSDEELVESQPACRLLRTTGRSASSQRVDAAVAAWTAFAKVGSSSSTLASLEDRAEPWLVEFAQEAIGIFPSQPAFYSVIARVRSVLSAPSLSSPSSPASLRRVLQAKAAGGQVWGPGGRGGKTGGQAAPTETLECEGLENPAAHAQPSCVRDEAFRIILSLTLKYEDALLYAACLASAAIWRSHVHASGGASSALRAFPPSQLSPTASCASPPAEARTGRCGQHAGVERKAIPEQRVSDMSSRDLEALVDLRFLDFIDEAAEFRKAVDADGLCRGSSSASAPHRGGEKHEADHAELLAAVKSKDAQGARRESFYREEEPAGGCRRGGGDCRAADTLAQPCSSSSVVSLCPSSVSSLPLRKSRSWVGSPSLPSCAAAGSPLTVRLVVPPLSLSFRTYCRLRALAESRGLSLVVRHCGFEPCECDARDAVGSDWRAAADWCGPLPSCCASPSSLSSPPAAGTVVWGWGQGDGSDRGDELTADMRASLKNFALLCLLAEDERESNDEAASTTAGEGEGDAEALHCALPVKRQKQRRTHCAGLPNVNLQDDEAWSSCVSERQEAGQRRESEVTSPLVAAALRFCRVVEAERAEGESNELARARHEGGAHGRSEARRVGGERLLSSQLSCAHTHDSVSSGRKASEARVPTHADAKKNGRESHASRLQDVLVTDATVKFLRLLPPLLSSERLLHHVLMLLRFWRVVPTQLLETTGELDGVPRGSCVISQRPHVSKSPSVSSYTPRTQRPHQNPVFFIGAPLPGGEESSESRALKGPRRRVTGGLPPDAGDGPVEDAATSAGADACFRRFVEILDHVKLTIAPASGLRDMRTGDRHRPSLCGTSGLKGRRAGDSPGREKDADAAEGSGCVEPQNGCVCSSSRAVKCGGTDGRANAGMERSPTSASQPAETPCVQGSSGERDTPEAESQRKEQRPASQRANGEGDAPIATVTCILPVGFPGCGKSTTVMHFVRAAVANCLTKRKRDARESCSAESQEMVPADGRQASRWRREEDNTEQGRPQEGQRRTPSVDSQAETAGEPGRPTGDSGIQGEEAGAFGEGRARSTRWDGDWRADGPQLLLADAQAGDIAITVWNASSLHPQLVSEGKMRNPEPHAGEQGAEERIGGLCQTPQEAWPAAEGSSAPAPGEADIVFFVSSDEATGAALRRRGLQRRVPRSTSFQKAAQALGLARQEEEVPEIEAGEWDGVEIPQDVFRAAAREGARNLATSVDEFFNQLGERLLVQLRNLAEDERKDAAREGGQGKYSGDGQGDATQTAAEAGAGARGGERGECVARDDQRASAVPVHATPQVANRCGSNCGTQSIGDGQGAPGQGRMLWRPLRVLVLIDKNFPVEAIRKQAAVLQEHFAALNAKLNDAWAARVDGRLLGSAPGSQLHAGHPALSSPVCTGDAQPPLGREARMRTLIRGAVCLMTLPPDALPDGSLHGRFFAPPALPSSVSSSLPPALPPSALPWAFPWSLPTLRCCLRRVLSRTDHPTLQSHRRRAPESSSVHPFASLLPSRLAAGRPEGLSQSCPPAPGLPPVVALRGGPSGEVLRGDSNPACAVVNVFLSFVCLYWRQSLDTAELLRIPGVDAVLPCHSVWLAGGGEQRGAGYAGESGSEADAVIRRQALVLPPANREAECELLIATALQNMRPFDENRANTPLYERLISIICASPVPGIAGGDTEFAGEAQTVPVSLSSEARHAHEGAAGGSSHEGLAAHYPEASERHGSRVPTLALPADTAREASRQVETTFERLAREPHFGETFFNADVYGRAPRPSASHSRGHRDMRSSQGFHSQAWRQPPGASRRGERALQVPPFSQGGRYNGEARGTLGHVDPGLSSQGGGTGMQAAALQFGPGVVSAAHGELARAAVSYGSVVQPPRGLDCIPRRECGDDMPRQPHVGDRESIGGARGELARTSSFPAHPRGGWAGQDASHPSLRAQSGGPPVCDKRAFDGQRESERRLGLEEPQAAYASQVREQSLRDSERRLLDGSPGRQSEGSQGKGCGNGLCLSREAKAHILESWGEDDVEQQRDSWRPVDLPLPIYFSIDVQRHASMLFSLVATGLDRLRGEAELDALLLACERFSQLVRATLRCVAGLHVTSFFIGGGTLRVTQQQVDAAEGRAKQREKEARYHPQLISPQLALGSAEIPSSDFAGESPRAERGMPGETSPCARRERDGGARGGLHLSPRDAEFLAAVTASRRALGKSFSVQLSHIVFFGEGLVAAGVKPLAPLVLLANNFDSVENRSRSQARTPVASVAPASRTASFDSQREQASLNLEHRTQSSCAAFGLRKQVCGDVVFPGNPREASQAYGGTGQARSDGAAAVRLRKYVESGAASEQGSALGESDGLTPLPFGEGRYPHVSLMLAKHLKPTFSNVVMAAAATAQRVAQNQGLIRPNSMPIFNTGTEDGDGAQDVQPTQHLFSEVEEHSSDGAGQWILFKDALVSGRRDTVLIWCLPRPSVILEGVFVER</sequence>
<feature type="compositionally biased region" description="Low complexity" evidence="1">
    <location>
        <begin position="53"/>
        <end position="69"/>
    </location>
</feature>
<feature type="region of interest" description="Disordered" evidence="1">
    <location>
        <begin position="2864"/>
        <end position="2942"/>
    </location>
</feature>
<feature type="region of interest" description="Disordered" evidence="1">
    <location>
        <begin position="1497"/>
        <end position="1547"/>
    </location>
</feature>
<feature type="region of interest" description="Disordered" evidence="1">
    <location>
        <begin position="969"/>
        <end position="1022"/>
    </location>
</feature>
<dbReference type="RefSeq" id="XP_029217395.1">
    <property type="nucleotide sequence ID" value="XM_029365964.1"/>
</dbReference>
<evidence type="ECO:0000313" key="2">
    <source>
        <dbReference type="EMBL" id="PFH33386.1"/>
    </source>
</evidence>
<feature type="compositionally biased region" description="Basic and acidic residues" evidence="1">
    <location>
        <begin position="3501"/>
        <end position="3521"/>
    </location>
</feature>
<feature type="region of interest" description="Disordered" evidence="1">
    <location>
        <begin position="1821"/>
        <end position="1857"/>
    </location>
</feature>
<feature type="compositionally biased region" description="Basic and acidic residues" evidence="1">
    <location>
        <begin position="1845"/>
        <end position="1857"/>
    </location>
</feature>
<feature type="region of interest" description="Disordered" evidence="1">
    <location>
        <begin position="273"/>
        <end position="346"/>
    </location>
</feature>
<feature type="compositionally biased region" description="Low complexity" evidence="1">
    <location>
        <begin position="273"/>
        <end position="292"/>
    </location>
</feature>
<feature type="region of interest" description="Disordered" evidence="1">
    <location>
        <begin position="3336"/>
        <end position="3362"/>
    </location>
</feature>
<feature type="compositionally biased region" description="Polar residues" evidence="1">
    <location>
        <begin position="2926"/>
        <end position="2936"/>
    </location>
</feature>
<feature type="region of interest" description="Disordered" evidence="1">
    <location>
        <begin position="2504"/>
        <end position="2555"/>
    </location>
</feature>
<feature type="compositionally biased region" description="Gly residues" evidence="1">
    <location>
        <begin position="2871"/>
        <end position="2881"/>
    </location>
</feature>
<protein>
    <submittedName>
        <fullName evidence="2">Uncharacterized protein</fullName>
    </submittedName>
</protein>
<dbReference type="VEuPathDB" id="ToxoDB:BESB_076030"/>
<feature type="compositionally biased region" description="Basic and acidic residues" evidence="1">
    <location>
        <begin position="2462"/>
        <end position="2474"/>
    </location>
</feature>
<feature type="region of interest" description="Disordered" evidence="1">
    <location>
        <begin position="3385"/>
        <end position="3460"/>
    </location>
</feature>
<feature type="compositionally biased region" description="Basic and acidic residues" evidence="1">
    <location>
        <begin position="2440"/>
        <end position="2449"/>
    </location>
</feature>